<keyword evidence="3" id="KW-1185">Reference proteome</keyword>
<feature type="region of interest" description="Disordered" evidence="1">
    <location>
        <begin position="1"/>
        <end position="59"/>
    </location>
</feature>
<gene>
    <name evidence="2" type="ORF">OL497_07550</name>
</gene>
<dbReference type="Proteomes" id="UP001207742">
    <property type="component" value="Unassembled WGS sequence"/>
</dbReference>
<feature type="compositionally biased region" description="Basic residues" evidence="1">
    <location>
        <begin position="43"/>
        <end position="59"/>
    </location>
</feature>
<dbReference type="RefSeq" id="WP_264729260.1">
    <property type="nucleotide sequence ID" value="NZ_JAPDNR010000001.1"/>
</dbReference>
<feature type="compositionally biased region" description="Basic and acidic residues" evidence="1">
    <location>
        <begin position="23"/>
        <end position="42"/>
    </location>
</feature>
<feature type="compositionally biased region" description="Basic and acidic residues" evidence="1">
    <location>
        <begin position="1"/>
        <end position="10"/>
    </location>
</feature>
<evidence type="ECO:0000313" key="3">
    <source>
        <dbReference type="Proteomes" id="UP001207742"/>
    </source>
</evidence>
<reference evidence="2 3" key="1">
    <citation type="submission" date="2022-10" db="EMBL/GenBank/DDBJ databases">
        <title>Chitinophaga nivalis PC15 sp. nov., isolated from Pyeongchang county, South Korea.</title>
        <authorList>
            <person name="Trinh H.N."/>
        </authorList>
    </citation>
    <scope>NUCLEOTIDE SEQUENCE [LARGE SCALE GENOMIC DNA]</scope>
    <source>
        <strain evidence="2 3">PC14</strain>
    </source>
</reference>
<evidence type="ECO:0000256" key="1">
    <source>
        <dbReference type="SAM" id="MobiDB-lite"/>
    </source>
</evidence>
<sequence length="59" mass="6980">MKHSKNEGGRHNRQQPNSNAIRPDIRDNLDSRKNEEQDDKGSHTTHHRKDTKADKHKRK</sequence>
<accession>A0ABT3III3</accession>
<protein>
    <submittedName>
        <fullName evidence="2">Uncharacterized protein</fullName>
    </submittedName>
</protein>
<evidence type="ECO:0000313" key="2">
    <source>
        <dbReference type="EMBL" id="MCW3483741.1"/>
    </source>
</evidence>
<dbReference type="EMBL" id="JAPDNS010000001">
    <property type="protein sequence ID" value="MCW3483741.1"/>
    <property type="molecule type" value="Genomic_DNA"/>
</dbReference>
<organism evidence="2 3">
    <name type="scientific">Chitinophaga nivalis</name>
    <dbReference type="NCBI Taxonomy" id="2991709"/>
    <lineage>
        <taxon>Bacteria</taxon>
        <taxon>Pseudomonadati</taxon>
        <taxon>Bacteroidota</taxon>
        <taxon>Chitinophagia</taxon>
        <taxon>Chitinophagales</taxon>
        <taxon>Chitinophagaceae</taxon>
        <taxon>Chitinophaga</taxon>
    </lineage>
</organism>
<comment type="caution">
    <text evidence="2">The sequence shown here is derived from an EMBL/GenBank/DDBJ whole genome shotgun (WGS) entry which is preliminary data.</text>
</comment>
<proteinExistence type="predicted"/>
<name>A0ABT3III3_9BACT</name>